<dbReference type="InterPro" id="IPR023214">
    <property type="entry name" value="HAD_sf"/>
</dbReference>
<gene>
    <name evidence="1" type="ORF">SMD31_07735</name>
</gene>
<dbReference type="Gene3D" id="1.10.150.240">
    <property type="entry name" value="Putative phosphatase, domain 2"/>
    <property type="match status" value="1"/>
</dbReference>
<comment type="caution">
    <text evidence="1">The sequence shown here is derived from an EMBL/GenBank/DDBJ whole genome shotgun (WGS) entry which is preliminary data.</text>
</comment>
<dbReference type="RefSeq" id="WP_320500232.1">
    <property type="nucleotide sequence ID" value="NZ_JAXCLX010000001.1"/>
</dbReference>
<sequence length="233" mass="25069">MAVADHRRADGGPVVPLMAGFDTVLFDLDGTLTDPKVGITTSIRYALDKLGVVHDPVDDLTWCIGPPIQRSFERLLGPDNAVEGVRLYRERYAAGGMFENEMFPGIDTTLATLQGEGIRLFVATSKAHVFARPIVAHFGLDPYFIAVEGAELDGTRSDKGEVIAHVLASHGVDPVRAIMIGDREHDIIGARKNGLRSIGVLYGYGDEAELLAAGADDLCQRPADLLATLARFA</sequence>
<dbReference type="CDD" id="cd04302">
    <property type="entry name" value="HAD_5NT"/>
    <property type="match status" value="1"/>
</dbReference>
<dbReference type="InterPro" id="IPR036412">
    <property type="entry name" value="HAD-like_sf"/>
</dbReference>
<dbReference type="InterPro" id="IPR041492">
    <property type="entry name" value="HAD_2"/>
</dbReference>
<keyword evidence="1" id="KW-0378">Hydrolase</keyword>
<accession>A0ABU5DWW9</accession>
<dbReference type="PANTHER" id="PTHR43434">
    <property type="entry name" value="PHOSPHOGLYCOLATE PHOSPHATASE"/>
    <property type="match status" value="1"/>
</dbReference>
<dbReference type="Gene3D" id="3.40.50.1000">
    <property type="entry name" value="HAD superfamily/HAD-like"/>
    <property type="match status" value="1"/>
</dbReference>
<dbReference type="Proteomes" id="UP001271769">
    <property type="component" value="Unassembled WGS sequence"/>
</dbReference>
<proteinExistence type="predicted"/>
<evidence type="ECO:0000313" key="2">
    <source>
        <dbReference type="Proteomes" id="UP001271769"/>
    </source>
</evidence>
<dbReference type="EMBL" id="JAXCLX010000001">
    <property type="protein sequence ID" value="MDY0871808.1"/>
    <property type="molecule type" value="Genomic_DNA"/>
</dbReference>
<dbReference type="GO" id="GO:0016787">
    <property type="term" value="F:hydrolase activity"/>
    <property type="evidence" value="ECO:0007669"/>
    <property type="project" value="UniProtKB-KW"/>
</dbReference>
<organism evidence="1 2">
    <name type="scientific">Dongia rigui</name>
    <dbReference type="NCBI Taxonomy" id="940149"/>
    <lineage>
        <taxon>Bacteria</taxon>
        <taxon>Pseudomonadati</taxon>
        <taxon>Pseudomonadota</taxon>
        <taxon>Alphaproteobacteria</taxon>
        <taxon>Rhodospirillales</taxon>
        <taxon>Dongiaceae</taxon>
        <taxon>Dongia</taxon>
    </lineage>
</organism>
<dbReference type="InterPro" id="IPR023198">
    <property type="entry name" value="PGP-like_dom2"/>
</dbReference>
<evidence type="ECO:0000313" key="1">
    <source>
        <dbReference type="EMBL" id="MDY0871808.1"/>
    </source>
</evidence>
<keyword evidence="2" id="KW-1185">Reference proteome</keyword>
<dbReference type="SUPFAM" id="SSF56784">
    <property type="entry name" value="HAD-like"/>
    <property type="match status" value="1"/>
</dbReference>
<protein>
    <submittedName>
        <fullName evidence="1">HAD family hydrolase</fullName>
    </submittedName>
</protein>
<dbReference type="InterPro" id="IPR050155">
    <property type="entry name" value="HAD-like_hydrolase_sf"/>
</dbReference>
<reference evidence="1 2" key="1">
    <citation type="journal article" date="2013" name="Antonie Van Leeuwenhoek">
        <title>Dongia rigui sp. nov., isolated from freshwater of a large wetland in Korea.</title>
        <authorList>
            <person name="Baik K.S."/>
            <person name="Hwang Y.M."/>
            <person name="Choi J.S."/>
            <person name="Kwon J."/>
            <person name="Seong C.N."/>
        </authorList>
    </citation>
    <scope>NUCLEOTIDE SEQUENCE [LARGE SCALE GENOMIC DNA]</scope>
    <source>
        <strain evidence="1 2">04SU4-P</strain>
    </source>
</reference>
<dbReference type="PANTHER" id="PTHR43434:SF20">
    <property type="entry name" value="5'-NUCLEOTIDASE"/>
    <property type="match status" value="1"/>
</dbReference>
<name>A0ABU5DWW9_9PROT</name>
<dbReference type="Pfam" id="PF13419">
    <property type="entry name" value="HAD_2"/>
    <property type="match status" value="1"/>
</dbReference>